<reference evidence="1 2" key="1">
    <citation type="submission" date="2023-05" db="EMBL/GenBank/DDBJ databases">
        <title>A 100% complete, gapless, phased diploid assembly of the Scenedesmus obliquus UTEX 3031 genome.</title>
        <authorList>
            <person name="Biondi T.C."/>
            <person name="Hanschen E.R."/>
            <person name="Kwon T."/>
            <person name="Eng W."/>
            <person name="Kruse C.P.S."/>
            <person name="Koehler S.I."/>
            <person name="Kunde Y."/>
            <person name="Gleasner C.D."/>
            <person name="You Mak K.T."/>
            <person name="Polle J."/>
            <person name="Hovde B.T."/>
            <person name="Starkenburg S.R."/>
        </authorList>
    </citation>
    <scope>NUCLEOTIDE SEQUENCE [LARGE SCALE GENOMIC DNA]</scope>
    <source>
        <strain evidence="1 2">DOE0152z</strain>
    </source>
</reference>
<organism evidence="1 2">
    <name type="scientific">Tetradesmus obliquus</name>
    <name type="common">Green alga</name>
    <name type="synonym">Acutodesmus obliquus</name>
    <dbReference type="NCBI Taxonomy" id="3088"/>
    <lineage>
        <taxon>Eukaryota</taxon>
        <taxon>Viridiplantae</taxon>
        <taxon>Chlorophyta</taxon>
        <taxon>core chlorophytes</taxon>
        <taxon>Chlorophyceae</taxon>
        <taxon>CS clade</taxon>
        <taxon>Sphaeropleales</taxon>
        <taxon>Scenedesmaceae</taxon>
        <taxon>Tetradesmus</taxon>
    </lineage>
</organism>
<dbReference type="Proteomes" id="UP001244341">
    <property type="component" value="Chromosome 6b"/>
</dbReference>
<name>A0ABY8U5Q6_TETOB</name>
<evidence type="ECO:0000313" key="1">
    <source>
        <dbReference type="EMBL" id="WIA15786.1"/>
    </source>
</evidence>
<gene>
    <name evidence="1" type="ORF">OEZ85_002399</name>
</gene>
<sequence>MQRVNPAAALPWARPAGQLRRGSVPADVLLVRVRKQVLCYHQLPATVIAKAWKLLPRRRRAAADMDADLRSGVLSDYRWLHAELLAGVAEFYQQGIRFTPYVEAALEYASAAVAWSTAAMDLGCKETEERDADAAAAMEAKYATLRALSAVTKKKSMHVCDLVGSEADDADNT</sequence>
<proteinExistence type="predicted"/>
<keyword evidence="2" id="KW-1185">Reference proteome</keyword>
<accession>A0ABY8U5Q6</accession>
<evidence type="ECO:0000313" key="2">
    <source>
        <dbReference type="Proteomes" id="UP001244341"/>
    </source>
</evidence>
<dbReference type="EMBL" id="CP126213">
    <property type="protein sequence ID" value="WIA15786.1"/>
    <property type="molecule type" value="Genomic_DNA"/>
</dbReference>
<protein>
    <submittedName>
        <fullName evidence="1">Uncharacterized protein</fullName>
    </submittedName>
</protein>